<dbReference type="InterPro" id="IPR036236">
    <property type="entry name" value="Znf_C2H2_sf"/>
</dbReference>
<reference evidence="7" key="1">
    <citation type="submission" date="2023-02" db="EMBL/GenBank/DDBJ databases">
        <title>Genome of toxic invasive species Heracleum sosnowskyi carries increased number of genes despite the absence of recent whole-genome duplications.</title>
        <authorList>
            <person name="Schelkunov M."/>
            <person name="Shtratnikova V."/>
            <person name="Makarenko M."/>
            <person name="Klepikova A."/>
            <person name="Omelchenko D."/>
            <person name="Novikova G."/>
            <person name="Obukhova E."/>
            <person name="Bogdanov V."/>
            <person name="Penin A."/>
            <person name="Logacheva M."/>
        </authorList>
    </citation>
    <scope>NUCLEOTIDE SEQUENCE</scope>
    <source>
        <strain evidence="7">Hsosn_3</strain>
        <tissue evidence="7">Leaf</tissue>
    </source>
</reference>
<dbReference type="GO" id="GO:1990837">
    <property type="term" value="F:sequence-specific double-stranded DNA binding"/>
    <property type="evidence" value="ECO:0007669"/>
    <property type="project" value="TreeGrafter"/>
</dbReference>
<dbReference type="SMART" id="SM00614">
    <property type="entry name" value="ZnF_BED"/>
    <property type="match status" value="1"/>
</dbReference>
<dbReference type="SUPFAM" id="SSF57667">
    <property type="entry name" value="beta-beta-alpha zinc fingers"/>
    <property type="match status" value="1"/>
</dbReference>
<evidence type="ECO:0000313" key="7">
    <source>
        <dbReference type="EMBL" id="KAK1366860.1"/>
    </source>
</evidence>
<dbReference type="Pfam" id="PF02892">
    <property type="entry name" value="zf-BED"/>
    <property type="match status" value="1"/>
</dbReference>
<dbReference type="GO" id="GO:0005634">
    <property type="term" value="C:nucleus"/>
    <property type="evidence" value="ECO:0007669"/>
    <property type="project" value="TreeGrafter"/>
</dbReference>
<gene>
    <name evidence="7" type="ORF">POM88_042421</name>
</gene>
<evidence type="ECO:0000256" key="3">
    <source>
        <dbReference type="ARBA" id="ARBA00022833"/>
    </source>
</evidence>
<dbReference type="Proteomes" id="UP001237642">
    <property type="component" value="Unassembled WGS sequence"/>
</dbReference>
<evidence type="ECO:0000256" key="4">
    <source>
        <dbReference type="PROSITE-ProRule" id="PRU00027"/>
    </source>
</evidence>
<reference evidence="7" key="2">
    <citation type="submission" date="2023-05" db="EMBL/GenBank/DDBJ databases">
        <authorList>
            <person name="Schelkunov M.I."/>
        </authorList>
    </citation>
    <scope>NUCLEOTIDE SEQUENCE</scope>
    <source>
        <strain evidence="7">Hsosn_3</strain>
        <tissue evidence="7">Leaf</tissue>
    </source>
</reference>
<dbReference type="PROSITE" id="PS50808">
    <property type="entry name" value="ZF_BED"/>
    <property type="match status" value="1"/>
</dbReference>
<dbReference type="EMBL" id="JAUIZM010000009">
    <property type="protein sequence ID" value="KAK1366860.1"/>
    <property type="molecule type" value="Genomic_DNA"/>
</dbReference>
<keyword evidence="8" id="KW-1185">Reference proteome</keyword>
<evidence type="ECO:0000256" key="5">
    <source>
        <dbReference type="SAM" id="MobiDB-lite"/>
    </source>
</evidence>
<organism evidence="7 8">
    <name type="scientific">Heracleum sosnowskyi</name>
    <dbReference type="NCBI Taxonomy" id="360622"/>
    <lineage>
        <taxon>Eukaryota</taxon>
        <taxon>Viridiplantae</taxon>
        <taxon>Streptophyta</taxon>
        <taxon>Embryophyta</taxon>
        <taxon>Tracheophyta</taxon>
        <taxon>Spermatophyta</taxon>
        <taxon>Magnoliopsida</taxon>
        <taxon>eudicotyledons</taxon>
        <taxon>Gunneridae</taxon>
        <taxon>Pentapetalae</taxon>
        <taxon>asterids</taxon>
        <taxon>campanulids</taxon>
        <taxon>Apiales</taxon>
        <taxon>Apiaceae</taxon>
        <taxon>Apioideae</taxon>
        <taxon>apioid superclade</taxon>
        <taxon>Tordylieae</taxon>
        <taxon>Tordyliinae</taxon>
        <taxon>Heracleum</taxon>
    </lineage>
</organism>
<feature type="compositionally biased region" description="Acidic residues" evidence="5">
    <location>
        <begin position="1"/>
        <end position="13"/>
    </location>
</feature>
<evidence type="ECO:0000259" key="6">
    <source>
        <dbReference type="PROSITE" id="PS50808"/>
    </source>
</evidence>
<sequence length="151" mass="17421">MEDEGDYQEEVETPSETVGSNPRKRKQMDTRSDVWVHYNKIKDENGNLIKGQCKYCSKELSANTSKNGTSSLRNHLKTCKSYNVEGRQAKLAFQTNKDSGNTSLSTWTFNKDLARGKYIKMIIVDELPFKFGENARFREFMATVQPMFQEK</sequence>
<keyword evidence="2 4" id="KW-0863">Zinc-finger</keyword>
<comment type="caution">
    <text evidence="7">The sequence shown here is derived from an EMBL/GenBank/DDBJ whole genome shotgun (WGS) entry which is preliminary data.</text>
</comment>
<evidence type="ECO:0000256" key="2">
    <source>
        <dbReference type="ARBA" id="ARBA00022771"/>
    </source>
</evidence>
<dbReference type="InterPro" id="IPR003656">
    <property type="entry name" value="Znf_BED"/>
</dbReference>
<feature type="domain" description="BED-type" evidence="6">
    <location>
        <begin position="29"/>
        <end position="86"/>
    </location>
</feature>
<proteinExistence type="predicted"/>
<evidence type="ECO:0000313" key="8">
    <source>
        <dbReference type="Proteomes" id="UP001237642"/>
    </source>
</evidence>
<feature type="region of interest" description="Disordered" evidence="5">
    <location>
        <begin position="1"/>
        <end position="30"/>
    </location>
</feature>
<dbReference type="AlphaFoldDB" id="A0AAD8HGA5"/>
<accession>A0AAD8HGA5</accession>
<dbReference type="PANTHER" id="PTHR34396">
    <property type="entry name" value="OS03G0264950 PROTEIN-RELATED"/>
    <property type="match status" value="1"/>
</dbReference>
<keyword evidence="1" id="KW-0479">Metal-binding</keyword>
<dbReference type="GO" id="GO:0006357">
    <property type="term" value="P:regulation of transcription by RNA polymerase II"/>
    <property type="evidence" value="ECO:0007669"/>
    <property type="project" value="TreeGrafter"/>
</dbReference>
<keyword evidence="3" id="KW-0862">Zinc</keyword>
<dbReference type="PANTHER" id="PTHR34396:SF27">
    <property type="entry name" value="OS08G0208700 PROTEIN"/>
    <property type="match status" value="1"/>
</dbReference>
<protein>
    <submittedName>
        <fullName evidence="7">Zinc finger, BED-type</fullName>
    </submittedName>
</protein>
<name>A0AAD8HGA5_9APIA</name>
<evidence type="ECO:0000256" key="1">
    <source>
        <dbReference type="ARBA" id="ARBA00022723"/>
    </source>
</evidence>
<dbReference type="InterPro" id="IPR053031">
    <property type="entry name" value="Cuticle_assoc_protein"/>
</dbReference>
<dbReference type="GO" id="GO:0008270">
    <property type="term" value="F:zinc ion binding"/>
    <property type="evidence" value="ECO:0007669"/>
    <property type="project" value="UniProtKB-KW"/>
</dbReference>